<name>A0A1I4Y2V7_9FLAO</name>
<organism evidence="2 3">
    <name type="scientific">Algoriella xinjiangensis</name>
    <dbReference type="NCBI Taxonomy" id="684065"/>
    <lineage>
        <taxon>Bacteria</taxon>
        <taxon>Pseudomonadati</taxon>
        <taxon>Bacteroidota</taxon>
        <taxon>Flavobacteriia</taxon>
        <taxon>Flavobacteriales</taxon>
        <taxon>Weeksellaceae</taxon>
        <taxon>Algoriella</taxon>
    </lineage>
</organism>
<keyword evidence="3" id="KW-1185">Reference proteome</keyword>
<evidence type="ECO:0000313" key="3">
    <source>
        <dbReference type="Proteomes" id="UP000199149"/>
    </source>
</evidence>
<gene>
    <name evidence="2" type="ORF">SAMN05421738_11074</name>
</gene>
<feature type="chain" id="PRO_5011476286" evidence="1">
    <location>
        <begin position="25"/>
        <end position="258"/>
    </location>
</feature>
<protein>
    <submittedName>
        <fullName evidence="2">Uncharacterized protein</fullName>
    </submittedName>
</protein>
<dbReference type="OrthoDB" id="608579at2"/>
<dbReference type="Proteomes" id="UP000199149">
    <property type="component" value="Unassembled WGS sequence"/>
</dbReference>
<proteinExistence type="predicted"/>
<dbReference type="STRING" id="684065.SAMN05421738_11074"/>
<sequence>MKNNFTLKYIALIAFTFVGIKAQAQTYYADGTLPSKILTVDTDATLGGALSGTVGSWYAWNPNAGATTTASYTAGDDLDGPGADDSNKADITWNAKWPGATTAVPTAAEIAELTKDYKITAAEFNSCQTTATASSKTEIDVKLVLPDVLFIDADTSACSGSTATITLYGTPNAVVNYTITNGTAATAFVTLDSAGKADVTITPTAGGNVTFTISSVVNTFTQPAPLGTSVTYTNSTIISFATATITVGASPVISPITF</sequence>
<evidence type="ECO:0000256" key="1">
    <source>
        <dbReference type="SAM" id="SignalP"/>
    </source>
</evidence>
<dbReference type="AlphaFoldDB" id="A0A1I4Y2V7"/>
<feature type="signal peptide" evidence="1">
    <location>
        <begin position="1"/>
        <end position="24"/>
    </location>
</feature>
<dbReference type="EMBL" id="FOUZ01000010">
    <property type="protein sequence ID" value="SFN32013.1"/>
    <property type="molecule type" value="Genomic_DNA"/>
</dbReference>
<reference evidence="3" key="1">
    <citation type="submission" date="2016-10" db="EMBL/GenBank/DDBJ databases">
        <authorList>
            <person name="Varghese N."/>
            <person name="Submissions S."/>
        </authorList>
    </citation>
    <scope>NUCLEOTIDE SEQUENCE [LARGE SCALE GENOMIC DNA]</scope>
    <source>
        <strain evidence="3">XJ109</strain>
    </source>
</reference>
<dbReference type="RefSeq" id="WP_092908645.1">
    <property type="nucleotide sequence ID" value="NZ_FOUZ01000010.1"/>
</dbReference>
<accession>A0A1I4Y2V7</accession>
<evidence type="ECO:0000313" key="2">
    <source>
        <dbReference type="EMBL" id="SFN32013.1"/>
    </source>
</evidence>
<keyword evidence="1" id="KW-0732">Signal</keyword>